<dbReference type="PANTHER" id="PTHR43344:SF2">
    <property type="entry name" value="PHOSPHOSERINE PHOSPHATASE"/>
    <property type="match status" value="1"/>
</dbReference>
<dbReference type="InterPro" id="IPR050582">
    <property type="entry name" value="HAD-like_SerB"/>
</dbReference>
<dbReference type="EMBL" id="JABCUI010000004">
    <property type="protein sequence ID" value="NMW87843.1"/>
    <property type="molecule type" value="Genomic_DNA"/>
</dbReference>
<evidence type="ECO:0000256" key="11">
    <source>
        <dbReference type="ARBA" id="ARBA00048138"/>
    </source>
</evidence>
<evidence type="ECO:0000256" key="7">
    <source>
        <dbReference type="ARBA" id="ARBA00022801"/>
    </source>
</evidence>
<organism evidence="15 16">
    <name type="scientific">Mobiluncus curtisii</name>
    <dbReference type="NCBI Taxonomy" id="2051"/>
    <lineage>
        <taxon>Bacteria</taxon>
        <taxon>Bacillati</taxon>
        <taxon>Actinomycetota</taxon>
        <taxon>Actinomycetes</taxon>
        <taxon>Actinomycetales</taxon>
        <taxon>Actinomycetaceae</taxon>
        <taxon>Mobiluncus</taxon>
    </lineage>
</organism>
<dbReference type="SFLD" id="SFLDG01137">
    <property type="entry name" value="C1.6.1:_Phosphoserine_Phosphat"/>
    <property type="match status" value="1"/>
</dbReference>
<dbReference type="NCBIfam" id="TIGR00338">
    <property type="entry name" value="serB"/>
    <property type="match status" value="1"/>
</dbReference>
<dbReference type="SFLD" id="SFLDF00029">
    <property type="entry name" value="phosphoserine_phosphatase"/>
    <property type="match status" value="1"/>
</dbReference>
<dbReference type="GO" id="GO:0005737">
    <property type="term" value="C:cytoplasm"/>
    <property type="evidence" value="ECO:0007669"/>
    <property type="project" value="TreeGrafter"/>
</dbReference>
<evidence type="ECO:0000313" key="17">
    <source>
        <dbReference type="Proteomes" id="UP000553981"/>
    </source>
</evidence>
<dbReference type="UniPathway" id="UPA00135">
    <property type="reaction ID" value="UER00198"/>
</dbReference>
<comment type="catalytic activity">
    <reaction evidence="12">
        <text>O-phospho-D-serine + H2O = D-serine + phosphate</text>
        <dbReference type="Rhea" id="RHEA:24873"/>
        <dbReference type="ChEBI" id="CHEBI:15377"/>
        <dbReference type="ChEBI" id="CHEBI:35247"/>
        <dbReference type="ChEBI" id="CHEBI:43474"/>
        <dbReference type="ChEBI" id="CHEBI:58680"/>
        <dbReference type="EC" id="3.1.3.3"/>
    </reaction>
</comment>
<sequence length="306" mass="32098">MAELSLPLRFTCVWEKDTADIAPEAFLSAVLHATGLNPAAPPVRSSSEELNRVSLEVPAAPSTSREQRAAWTRAIEIELDSPQLAVAITSGEMALRGPALVVLDGDSTLFTGEGIDLVAAHAGTQAEVASITAAAMRGELDFAQSLRRRMGTLRGLSVSVLDQVRQDYHFSPGATQMVSAFHHHGVKVGVVSGGFMELVEPPATQIGLDFVKANRFEVANGQLTGAPEGDIVTAETKETCLRSWAAELGIGLNRCVAMGDGANDLKMVCAAGLGVAYQAKPALQAAADVRLSWSNLAVLAALTLPS</sequence>
<comment type="cofactor">
    <cofactor evidence="1">
        <name>Mg(2+)</name>
        <dbReference type="ChEBI" id="CHEBI:18420"/>
    </cofactor>
</comment>
<feature type="active site" description="Nucleophile" evidence="13">
    <location>
        <position position="104"/>
    </location>
</feature>
<dbReference type="SFLD" id="SFLDS00003">
    <property type="entry name" value="Haloacid_Dehalogenase"/>
    <property type="match status" value="1"/>
</dbReference>
<dbReference type="GeneID" id="55565686"/>
<accession>A0A2X3ANW9</accession>
<dbReference type="RefSeq" id="WP_004010730.1">
    <property type="nucleotide sequence ID" value="NZ_CP068112.1"/>
</dbReference>
<reference evidence="15 16" key="1">
    <citation type="submission" date="2018-06" db="EMBL/GenBank/DDBJ databases">
        <authorList>
            <consortium name="Pathogen Informatics"/>
            <person name="Doyle S."/>
        </authorList>
    </citation>
    <scope>NUCLEOTIDE SEQUENCE [LARGE SCALE GENOMIC DNA]</scope>
    <source>
        <strain evidence="15 16">NCTC11820</strain>
    </source>
</reference>
<evidence type="ECO:0000256" key="12">
    <source>
        <dbReference type="ARBA" id="ARBA00048523"/>
    </source>
</evidence>
<evidence type="ECO:0000256" key="3">
    <source>
        <dbReference type="ARBA" id="ARBA00009184"/>
    </source>
</evidence>
<gene>
    <name evidence="15" type="primary">serB</name>
    <name evidence="14" type="ORF">HHJ67_08855</name>
    <name evidence="15" type="ORF">NCTC11820_01011</name>
</gene>
<evidence type="ECO:0000256" key="10">
    <source>
        <dbReference type="ARBA" id="ARBA00031693"/>
    </source>
</evidence>
<reference evidence="14 17" key="2">
    <citation type="submission" date="2020-04" db="EMBL/GenBank/DDBJ databases">
        <title>Antimicrobial susceptibility and clonality of vaginal-derived multi-drug resistant Mobiluncus isolates in China.</title>
        <authorList>
            <person name="Zhang X."/>
        </authorList>
    </citation>
    <scope>NUCLEOTIDE SEQUENCE [LARGE SCALE GENOMIC DNA]</scope>
    <source>
        <strain evidence="14 17">19</strain>
    </source>
</reference>
<keyword evidence="8" id="KW-0460">Magnesium</keyword>
<dbReference type="InterPro" id="IPR036412">
    <property type="entry name" value="HAD-like_sf"/>
</dbReference>
<protein>
    <recommendedName>
        <fullName evidence="4">phosphoserine phosphatase</fullName>
        <ecNumber evidence="4">3.1.3.3</ecNumber>
    </recommendedName>
    <alternativeName>
        <fullName evidence="10">O-phosphoserine phosphohydrolase</fullName>
    </alternativeName>
</protein>
<comment type="pathway">
    <text evidence="2">Amino-acid biosynthesis; L-serine biosynthesis; L-serine from 3-phospho-D-glycerate: step 3/3.</text>
</comment>
<feature type="active site" description="Proton donor" evidence="13">
    <location>
        <position position="106"/>
    </location>
</feature>
<keyword evidence="5" id="KW-0028">Amino-acid biosynthesis</keyword>
<name>A0A2X3ANW9_9ACTO</name>
<dbReference type="SUPFAM" id="SSF56784">
    <property type="entry name" value="HAD-like"/>
    <property type="match status" value="1"/>
</dbReference>
<evidence type="ECO:0000313" key="14">
    <source>
        <dbReference type="EMBL" id="NMW87843.1"/>
    </source>
</evidence>
<evidence type="ECO:0000256" key="8">
    <source>
        <dbReference type="ARBA" id="ARBA00022842"/>
    </source>
</evidence>
<comment type="catalytic activity">
    <reaction evidence="11">
        <text>O-phospho-L-serine + H2O = L-serine + phosphate</text>
        <dbReference type="Rhea" id="RHEA:21208"/>
        <dbReference type="ChEBI" id="CHEBI:15377"/>
        <dbReference type="ChEBI" id="CHEBI:33384"/>
        <dbReference type="ChEBI" id="CHEBI:43474"/>
        <dbReference type="ChEBI" id="CHEBI:57524"/>
        <dbReference type="EC" id="3.1.3.3"/>
    </reaction>
</comment>
<dbReference type="EMBL" id="UASJ01000001">
    <property type="protein sequence ID" value="SQB64659.1"/>
    <property type="molecule type" value="Genomic_DNA"/>
</dbReference>
<dbReference type="Proteomes" id="UP000250245">
    <property type="component" value="Unassembled WGS sequence"/>
</dbReference>
<keyword evidence="6" id="KW-0479">Metal-binding</keyword>
<dbReference type="GO" id="GO:0000287">
    <property type="term" value="F:magnesium ion binding"/>
    <property type="evidence" value="ECO:0007669"/>
    <property type="project" value="TreeGrafter"/>
</dbReference>
<evidence type="ECO:0000256" key="9">
    <source>
        <dbReference type="ARBA" id="ARBA00023299"/>
    </source>
</evidence>
<dbReference type="Gene3D" id="3.40.50.1000">
    <property type="entry name" value="HAD superfamily/HAD-like"/>
    <property type="match status" value="1"/>
</dbReference>
<keyword evidence="7 15" id="KW-0378">Hydrolase</keyword>
<dbReference type="GO" id="GO:0036424">
    <property type="term" value="F:L-phosphoserine phosphatase activity"/>
    <property type="evidence" value="ECO:0007669"/>
    <property type="project" value="InterPro"/>
</dbReference>
<dbReference type="EC" id="3.1.3.3" evidence="4"/>
<dbReference type="OMA" id="LSMFKHA"/>
<evidence type="ECO:0000313" key="15">
    <source>
        <dbReference type="EMBL" id="SQB64659.1"/>
    </source>
</evidence>
<keyword evidence="9" id="KW-0718">Serine biosynthesis</keyword>
<dbReference type="GO" id="GO:0006564">
    <property type="term" value="P:L-serine biosynthetic process"/>
    <property type="evidence" value="ECO:0007669"/>
    <property type="project" value="UniProtKB-KW"/>
</dbReference>
<dbReference type="AlphaFoldDB" id="A0A2X3ANW9"/>
<dbReference type="NCBIfam" id="TIGR01488">
    <property type="entry name" value="HAD-SF-IB"/>
    <property type="match status" value="1"/>
</dbReference>
<comment type="similarity">
    <text evidence="3">Belongs to the HAD-like hydrolase superfamily. SerB family.</text>
</comment>
<evidence type="ECO:0000256" key="6">
    <source>
        <dbReference type="ARBA" id="ARBA00022723"/>
    </source>
</evidence>
<evidence type="ECO:0000313" key="16">
    <source>
        <dbReference type="Proteomes" id="UP000250245"/>
    </source>
</evidence>
<evidence type="ECO:0000256" key="5">
    <source>
        <dbReference type="ARBA" id="ARBA00022605"/>
    </source>
</evidence>
<dbReference type="InterPro" id="IPR004469">
    <property type="entry name" value="PSP"/>
</dbReference>
<evidence type="ECO:0000256" key="2">
    <source>
        <dbReference type="ARBA" id="ARBA00005135"/>
    </source>
</evidence>
<dbReference type="InterPro" id="IPR023214">
    <property type="entry name" value="HAD_sf"/>
</dbReference>
<proteinExistence type="inferred from homology"/>
<dbReference type="PANTHER" id="PTHR43344">
    <property type="entry name" value="PHOSPHOSERINE PHOSPHATASE"/>
    <property type="match status" value="1"/>
</dbReference>
<evidence type="ECO:0000256" key="4">
    <source>
        <dbReference type="ARBA" id="ARBA00012640"/>
    </source>
</evidence>
<dbReference type="Pfam" id="PF12710">
    <property type="entry name" value="HAD"/>
    <property type="match status" value="1"/>
</dbReference>
<dbReference type="Proteomes" id="UP000553981">
    <property type="component" value="Unassembled WGS sequence"/>
</dbReference>
<evidence type="ECO:0000256" key="1">
    <source>
        <dbReference type="ARBA" id="ARBA00001946"/>
    </source>
</evidence>
<evidence type="ECO:0000256" key="13">
    <source>
        <dbReference type="PIRSR" id="PIRSR604469-1"/>
    </source>
</evidence>
<dbReference type="SFLD" id="SFLDG01136">
    <property type="entry name" value="C1.6:_Phosphoserine_Phosphatas"/>
    <property type="match status" value="1"/>
</dbReference>